<feature type="transmembrane region" description="Helical" evidence="6">
    <location>
        <begin position="362"/>
        <end position="381"/>
    </location>
</feature>
<dbReference type="AlphaFoldDB" id="A0A0D0IVG8"/>
<dbReference type="Proteomes" id="UP000032120">
    <property type="component" value="Unassembled WGS sequence"/>
</dbReference>
<feature type="transmembrane region" description="Helical" evidence="6">
    <location>
        <begin position="81"/>
        <end position="99"/>
    </location>
</feature>
<dbReference type="PANTHER" id="PTHR42718:SF9">
    <property type="entry name" value="MAJOR FACILITATOR SUPERFAMILY MULTIDRUG TRANSPORTER MFSC"/>
    <property type="match status" value="1"/>
</dbReference>
<evidence type="ECO:0000256" key="5">
    <source>
        <dbReference type="ARBA" id="ARBA00023136"/>
    </source>
</evidence>
<keyword evidence="5 6" id="KW-0472">Membrane</keyword>
<feature type="domain" description="Major facilitator superfamily (MFS) profile" evidence="7">
    <location>
        <begin position="15"/>
        <end position="457"/>
    </location>
</feature>
<evidence type="ECO:0000256" key="6">
    <source>
        <dbReference type="SAM" id="Phobius"/>
    </source>
</evidence>
<organism evidence="8 9">
    <name type="scientific">Leucobacter komagatae</name>
    <dbReference type="NCBI Taxonomy" id="55969"/>
    <lineage>
        <taxon>Bacteria</taxon>
        <taxon>Bacillati</taxon>
        <taxon>Actinomycetota</taxon>
        <taxon>Actinomycetes</taxon>
        <taxon>Micrococcales</taxon>
        <taxon>Microbacteriaceae</taxon>
        <taxon>Leucobacter</taxon>
    </lineage>
</organism>
<evidence type="ECO:0000313" key="9">
    <source>
        <dbReference type="Proteomes" id="UP000032120"/>
    </source>
</evidence>
<keyword evidence="9" id="KW-1185">Reference proteome</keyword>
<feature type="transmembrane region" description="Helical" evidence="6">
    <location>
        <begin position="402"/>
        <end position="424"/>
    </location>
</feature>
<dbReference type="GO" id="GO:0005886">
    <property type="term" value="C:plasma membrane"/>
    <property type="evidence" value="ECO:0007669"/>
    <property type="project" value="UniProtKB-SubCell"/>
</dbReference>
<dbReference type="Gene3D" id="1.20.1250.20">
    <property type="entry name" value="MFS general substrate transporter like domains"/>
    <property type="match status" value="1"/>
</dbReference>
<evidence type="ECO:0000259" key="7">
    <source>
        <dbReference type="PROSITE" id="PS50850"/>
    </source>
</evidence>
<feature type="transmembrane region" description="Helical" evidence="6">
    <location>
        <begin position="430"/>
        <end position="451"/>
    </location>
</feature>
<dbReference type="InterPro" id="IPR020846">
    <property type="entry name" value="MFS_dom"/>
</dbReference>
<reference evidence="8 9" key="1">
    <citation type="submission" date="2015-01" db="EMBL/GenBank/DDBJ databases">
        <title>Draft genome sequence of Leucobacter komagatae strain VKM ST2845.</title>
        <authorList>
            <person name="Karlyshev A.V."/>
            <person name="Kudryashova E.B."/>
        </authorList>
    </citation>
    <scope>NUCLEOTIDE SEQUENCE [LARGE SCALE GENOMIC DNA]</scope>
    <source>
        <strain evidence="8 9">VKM ST2845</strain>
    </source>
</reference>
<keyword evidence="2" id="KW-0813">Transport</keyword>
<evidence type="ECO:0000313" key="8">
    <source>
        <dbReference type="EMBL" id="KIP53593.1"/>
    </source>
</evidence>
<dbReference type="SUPFAM" id="SSF103473">
    <property type="entry name" value="MFS general substrate transporter"/>
    <property type="match status" value="1"/>
</dbReference>
<evidence type="ECO:0000256" key="3">
    <source>
        <dbReference type="ARBA" id="ARBA00022692"/>
    </source>
</evidence>
<dbReference type="InterPro" id="IPR011701">
    <property type="entry name" value="MFS"/>
</dbReference>
<feature type="transmembrane region" description="Helical" evidence="6">
    <location>
        <begin position="278"/>
        <end position="300"/>
    </location>
</feature>
<dbReference type="PANTHER" id="PTHR42718">
    <property type="entry name" value="MAJOR FACILITATOR SUPERFAMILY MULTIDRUG TRANSPORTER MFSC"/>
    <property type="match status" value="1"/>
</dbReference>
<comment type="subcellular location">
    <subcellularLocation>
        <location evidence="1">Cell membrane</location>
        <topology evidence="1">Multi-pass membrane protein</topology>
    </subcellularLocation>
</comment>
<dbReference type="EMBL" id="JXSQ01000002">
    <property type="protein sequence ID" value="KIP53593.1"/>
    <property type="molecule type" value="Genomic_DNA"/>
</dbReference>
<keyword evidence="3 6" id="KW-0812">Transmembrane</keyword>
<evidence type="ECO:0000256" key="2">
    <source>
        <dbReference type="ARBA" id="ARBA00022448"/>
    </source>
</evidence>
<feature type="transmembrane region" description="Helical" evidence="6">
    <location>
        <begin position="174"/>
        <end position="192"/>
    </location>
</feature>
<feature type="transmembrane region" description="Helical" evidence="6">
    <location>
        <begin position="105"/>
        <end position="127"/>
    </location>
</feature>
<dbReference type="PROSITE" id="PS50850">
    <property type="entry name" value="MFS"/>
    <property type="match status" value="1"/>
</dbReference>
<sequence length="463" mass="48347">MRRMWQPARGFDARFALPVLLGPALNPINTTMISVALTPIADAVHVSASTVVWLVAGLYLVSAVAQPLMGKLSDAYGPKRVYLSGLVIVAVSGLLPTLLPTFAGVMIARLLIGLGTSAAYPAAMTLIRDQSQRYNLEAPQALLSGLSISSLVTAAIGPVLGGVLIEFFGWQSVFLVNIPLALIALAIAWAWLPGDSTRVAAGPRPLTLREAVDPLGIALFAVTITSLLVFLLDLSSGLYWVIPIGFAAAGCFVWWERRAPNPFIDLRMIARNGPLARTFARLFLVYTAIFLVVYTASQWVQAEVGLAADAAGLIQLPAAVLAGIAAVVVARTRKVRLPLVVAAFAPLLGGVAITQLTSTSSLWLIVSALAVFGIPQALGSISNQAALYRQAPREQIGVASGLSRTAVQLGAILASGLVGVVFGAEPSDAGMHAVGWIVVGLTSAALVLTIFDRALEVGPGAQP</sequence>
<dbReference type="Pfam" id="PF07690">
    <property type="entry name" value="MFS_1"/>
    <property type="match status" value="1"/>
</dbReference>
<proteinExistence type="predicted"/>
<dbReference type="GO" id="GO:0022857">
    <property type="term" value="F:transmembrane transporter activity"/>
    <property type="evidence" value="ECO:0007669"/>
    <property type="project" value="InterPro"/>
</dbReference>
<feature type="transmembrane region" description="Helical" evidence="6">
    <location>
        <begin position="337"/>
        <end position="356"/>
    </location>
</feature>
<accession>A0A0D0IVG8</accession>
<name>A0A0D0IVG8_9MICO</name>
<evidence type="ECO:0000256" key="4">
    <source>
        <dbReference type="ARBA" id="ARBA00022989"/>
    </source>
</evidence>
<dbReference type="InterPro" id="IPR036259">
    <property type="entry name" value="MFS_trans_sf"/>
</dbReference>
<evidence type="ECO:0000256" key="1">
    <source>
        <dbReference type="ARBA" id="ARBA00004651"/>
    </source>
</evidence>
<gene>
    <name evidence="8" type="ORF">SD72_02790</name>
</gene>
<comment type="caution">
    <text evidence="8">The sequence shown here is derived from an EMBL/GenBank/DDBJ whole genome shotgun (WGS) entry which is preliminary data.</text>
</comment>
<feature type="transmembrane region" description="Helical" evidence="6">
    <location>
        <begin position="53"/>
        <end position="69"/>
    </location>
</feature>
<protein>
    <recommendedName>
        <fullName evidence="7">Major facilitator superfamily (MFS) profile domain-containing protein</fullName>
    </recommendedName>
</protein>
<feature type="transmembrane region" description="Helical" evidence="6">
    <location>
        <begin position="148"/>
        <end position="168"/>
    </location>
</feature>
<keyword evidence="4 6" id="KW-1133">Transmembrane helix</keyword>
<feature type="transmembrane region" description="Helical" evidence="6">
    <location>
        <begin position="238"/>
        <end position="257"/>
    </location>
</feature>
<feature type="transmembrane region" description="Helical" evidence="6">
    <location>
        <begin position="312"/>
        <end position="330"/>
    </location>
</feature>
<dbReference type="Gene3D" id="1.20.1720.10">
    <property type="entry name" value="Multidrug resistance protein D"/>
    <property type="match status" value="1"/>
</dbReference>